<accession>A0ABT9U7V8</accession>
<gene>
    <name evidence="1" type="ORF">J2T15_005209</name>
</gene>
<dbReference type="Proteomes" id="UP001229346">
    <property type="component" value="Unassembled WGS sequence"/>
</dbReference>
<evidence type="ECO:0000313" key="1">
    <source>
        <dbReference type="EMBL" id="MDQ0115742.1"/>
    </source>
</evidence>
<name>A0ABT9U7V8_PAEHA</name>
<dbReference type="RefSeq" id="WP_307207646.1">
    <property type="nucleotide sequence ID" value="NZ_JAUSSU010000012.1"/>
</dbReference>
<reference evidence="1 2" key="1">
    <citation type="submission" date="2023-07" db="EMBL/GenBank/DDBJ databases">
        <title>Sorghum-associated microbial communities from plants grown in Nebraska, USA.</title>
        <authorList>
            <person name="Schachtman D."/>
        </authorList>
    </citation>
    <scope>NUCLEOTIDE SEQUENCE [LARGE SCALE GENOMIC DNA]</scope>
    <source>
        <strain evidence="1 2">CC482</strain>
    </source>
</reference>
<keyword evidence="2" id="KW-1185">Reference proteome</keyword>
<evidence type="ECO:0000313" key="2">
    <source>
        <dbReference type="Proteomes" id="UP001229346"/>
    </source>
</evidence>
<proteinExistence type="predicted"/>
<protein>
    <recommendedName>
        <fullName evidence="3">General stress protein 17M-like domain-containing protein</fullName>
    </recommendedName>
</protein>
<sequence>MARKIGVFESQQQVIDAIEQLEQAGFTTGELKVLAKDAEHSRRIEAESDVHADEMREMAQTDDHQYGHGYGSLAMGEAAGFGGPGTVAALGAGASGSGTALGGFPAAIAALTLFDAKEYSSSLHALGLDDEETEICSEALSEGSLVLIVETDESKSLMDKDGGPDLSRLGAAEAVFRGCGASLIVAGA</sequence>
<dbReference type="EMBL" id="JAUSSU010000012">
    <property type="protein sequence ID" value="MDQ0115742.1"/>
    <property type="molecule type" value="Genomic_DNA"/>
</dbReference>
<evidence type="ECO:0008006" key="3">
    <source>
        <dbReference type="Google" id="ProtNLM"/>
    </source>
</evidence>
<comment type="caution">
    <text evidence="1">The sequence shown here is derived from an EMBL/GenBank/DDBJ whole genome shotgun (WGS) entry which is preliminary data.</text>
</comment>
<organism evidence="1 2">
    <name type="scientific">Paenibacillus harenae</name>
    <dbReference type="NCBI Taxonomy" id="306543"/>
    <lineage>
        <taxon>Bacteria</taxon>
        <taxon>Bacillati</taxon>
        <taxon>Bacillota</taxon>
        <taxon>Bacilli</taxon>
        <taxon>Bacillales</taxon>
        <taxon>Paenibacillaceae</taxon>
        <taxon>Paenibacillus</taxon>
    </lineage>
</organism>